<gene>
    <name evidence="2" type="ORF">GCM10017655_06380</name>
</gene>
<dbReference type="Pfam" id="PF09523">
    <property type="entry name" value="DUF2390"/>
    <property type="match status" value="1"/>
</dbReference>
<sequence>MPSDLWSFAQNLYARPGIESACLQLQQHGADVCVLLSAAWLQQRGIACTPARAAALRALAEPWQSEVITPLRQLRKGWREAAGHDEALRVLREQIKALELQAEQQLLERLQQATTDWLKGETEGDWLAAVAGQHDHDALQVLRAAITHT</sequence>
<organism evidence="2 3">
    <name type="scientific">Pseudomonas turukhanskensis</name>
    <dbReference type="NCBI Taxonomy" id="1806536"/>
    <lineage>
        <taxon>Bacteria</taxon>
        <taxon>Pseudomonadati</taxon>
        <taxon>Pseudomonadota</taxon>
        <taxon>Gammaproteobacteria</taxon>
        <taxon>Pseudomonadales</taxon>
        <taxon>Pseudomonadaceae</taxon>
        <taxon>Pseudomonas</taxon>
    </lineage>
</organism>
<name>A0A9W6K3I9_9PSED</name>
<dbReference type="InterPro" id="IPR012659">
    <property type="entry name" value="CHP02444"/>
</dbReference>
<dbReference type="NCBIfam" id="TIGR02444">
    <property type="entry name" value="TIGR02444 family protein"/>
    <property type="match status" value="1"/>
</dbReference>
<keyword evidence="3" id="KW-1185">Reference proteome</keyword>
<dbReference type="EMBL" id="BSFN01000001">
    <property type="protein sequence ID" value="GLK87576.1"/>
    <property type="molecule type" value="Genomic_DNA"/>
</dbReference>
<keyword evidence="1" id="KW-0175">Coiled coil</keyword>
<accession>A0A9W6K3I9</accession>
<proteinExistence type="predicted"/>
<feature type="coiled-coil region" evidence="1">
    <location>
        <begin position="81"/>
        <end position="108"/>
    </location>
</feature>
<reference evidence="2" key="1">
    <citation type="journal article" date="2014" name="Int. J. Syst. Evol. Microbiol.">
        <title>Complete genome sequence of Corynebacterium casei LMG S-19264T (=DSM 44701T), isolated from a smear-ripened cheese.</title>
        <authorList>
            <consortium name="US DOE Joint Genome Institute (JGI-PGF)"/>
            <person name="Walter F."/>
            <person name="Albersmeier A."/>
            <person name="Kalinowski J."/>
            <person name="Ruckert C."/>
        </authorList>
    </citation>
    <scope>NUCLEOTIDE SEQUENCE</scope>
    <source>
        <strain evidence="2">VKM B-2935</strain>
    </source>
</reference>
<dbReference type="Proteomes" id="UP001143328">
    <property type="component" value="Unassembled WGS sequence"/>
</dbReference>
<dbReference type="AlphaFoldDB" id="A0A9W6K3I9"/>
<comment type="caution">
    <text evidence="2">The sequence shown here is derived from an EMBL/GenBank/DDBJ whole genome shotgun (WGS) entry which is preliminary data.</text>
</comment>
<reference evidence="2" key="2">
    <citation type="submission" date="2023-01" db="EMBL/GenBank/DDBJ databases">
        <authorList>
            <person name="Sun Q."/>
            <person name="Evtushenko L."/>
        </authorList>
    </citation>
    <scope>NUCLEOTIDE SEQUENCE</scope>
    <source>
        <strain evidence="2">VKM B-2935</strain>
    </source>
</reference>
<protein>
    <submittedName>
        <fullName evidence="2">TIGR02444 family protein</fullName>
    </submittedName>
</protein>
<evidence type="ECO:0000256" key="1">
    <source>
        <dbReference type="SAM" id="Coils"/>
    </source>
</evidence>
<evidence type="ECO:0000313" key="2">
    <source>
        <dbReference type="EMBL" id="GLK87576.1"/>
    </source>
</evidence>
<evidence type="ECO:0000313" key="3">
    <source>
        <dbReference type="Proteomes" id="UP001143328"/>
    </source>
</evidence>
<dbReference type="RefSeq" id="WP_271193816.1">
    <property type="nucleotide sequence ID" value="NZ_BSFN01000001.1"/>
</dbReference>